<proteinExistence type="predicted"/>
<protein>
    <submittedName>
        <fullName evidence="1">Uncharacterized protein</fullName>
    </submittedName>
</protein>
<dbReference type="EMBL" id="JACXVP010000012">
    <property type="protein sequence ID" value="KAG5570033.1"/>
    <property type="molecule type" value="Genomic_DNA"/>
</dbReference>
<reference evidence="1 2" key="1">
    <citation type="submission" date="2020-09" db="EMBL/GenBank/DDBJ databases">
        <title>De no assembly of potato wild relative species, Solanum commersonii.</title>
        <authorList>
            <person name="Cho K."/>
        </authorList>
    </citation>
    <scope>NUCLEOTIDE SEQUENCE [LARGE SCALE GENOMIC DNA]</scope>
    <source>
        <strain evidence="1">LZ3.2</strain>
        <tissue evidence="1">Leaf</tissue>
    </source>
</reference>
<sequence length="138" mass="16105">MAKAYDRVSCFFLKKVSRKMGFSNTLEYEKQSGQKMNKENSFFYLHHNVAAGISQEVEHSISTRKGVFPMKYLGYPITHGRKRKEHYSKLLNRVKEVLLSSVLQCTLIYTLSIIIPPTCVIKELHRIFARFFGVIRKQ</sequence>
<comment type="caution">
    <text evidence="1">The sequence shown here is derived from an EMBL/GenBank/DDBJ whole genome shotgun (WGS) entry which is preliminary data.</text>
</comment>
<evidence type="ECO:0000313" key="2">
    <source>
        <dbReference type="Proteomes" id="UP000824120"/>
    </source>
</evidence>
<dbReference type="PANTHER" id="PTHR33116">
    <property type="entry name" value="REVERSE TRANSCRIPTASE ZINC-BINDING DOMAIN-CONTAINING PROTEIN-RELATED-RELATED"/>
    <property type="match status" value="1"/>
</dbReference>
<name>A0A9J5W3Q2_SOLCO</name>
<dbReference type="PANTHER" id="PTHR33116:SF67">
    <property type="entry name" value="REVERSE TRANSCRIPTASE"/>
    <property type="match status" value="1"/>
</dbReference>
<organism evidence="1 2">
    <name type="scientific">Solanum commersonii</name>
    <name type="common">Commerson's wild potato</name>
    <name type="synonym">Commerson's nightshade</name>
    <dbReference type="NCBI Taxonomy" id="4109"/>
    <lineage>
        <taxon>Eukaryota</taxon>
        <taxon>Viridiplantae</taxon>
        <taxon>Streptophyta</taxon>
        <taxon>Embryophyta</taxon>
        <taxon>Tracheophyta</taxon>
        <taxon>Spermatophyta</taxon>
        <taxon>Magnoliopsida</taxon>
        <taxon>eudicotyledons</taxon>
        <taxon>Gunneridae</taxon>
        <taxon>Pentapetalae</taxon>
        <taxon>asterids</taxon>
        <taxon>lamiids</taxon>
        <taxon>Solanales</taxon>
        <taxon>Solanaceae</taxon>
        <taxon>Solanoideae</taxon>
        <taxon>Solaneae</taxon>
        <taxon>Solanum</taxon>
    </lineage>
</organism>
<gene>
    <name evidence="1" type="ORF">H5410_059799</name>
</gene>
<keyword evidence="2" id="KW-1185">Reference proteome</keyword>
<dbReference type="Proteomes" id="UP000824120">
    <property type="component" value="Chromosome 12"/>
</dbReference>
<dbReference type="AlphaFoldDB" id="A0A9J5W3Q2"/>
<feature type="non-terminal residue" evidence="1">
    <location>
        <position position="1"/>
    </location>
</feature>
<evidence type="ECO:0000313" key="1">
    <source>
        <dbReference type="EMBL" id="KAG5570033.1"/>
    </source>
</evidence>
<accession>A0A9J5W3Q2</accession>